<organism evidence="5 6">
    <name type="scientific">Candidatus Methanofastidiosum methylothiophilum</name>
    <dbReference type="NCBI Taxonomy" id="1705564"/>
    <lineage>
        <taxon>Archaea</taxon>
        <taxon>Methanobacteriati</taxon>
        <taxon>Methanobacteriota</taxon>
        <taxon>Stenosarchaea group</taxon>
        <taxon>Candidatus Methanofastidiosia</taxon>
        <taxon>Candidatus Methanofastidiosales</taxon>
        <taxon>Candidatus Methanofastidiosaceae</taxon>
        <taxon>Candidatus Methanofastidiosum</taxon>
    </lineage>
</organism>
<dbReference type="GO" id="GO:0006310">
    <property type="term" value="P:DNA recombination"/>
    <property type="evidence" value="ECO:0007669"/>
    <property type="project" value="UniProtKB-KW"/>
</dbReference>
<protein>
    <submittedName>
        <fullName evidence="5">Putative tyrosine recombinase XerC-like protein</fullName>
    </submittedName>
</protein>
<dbReference type="GO" id="GO:0003677">
    <property type="term" value="F:DNA binding"/>
    <property type="evidence" value="ECO:0007669"/>
    <property type="project" value="UniProtKB-KW"/>
</dbReference>
<dbReference type="Pfam" id="PF00589">
    <property type="entry name" value="Phage_integrase"/>
    <property type="match status" value="1"/>
</dbReference>
<dbReference type="InterPro" id="IPR011010">
    <property type="entry name" value="DNA_brk_join_enz"/>
</dbReference>
<dbReference type="InterPro" id="IPR002104">
    <property type="entry name" value="Integrase_catalytic"/>
</dbReference>
<dbReference type="PANTHER" id="PTHR30349">
    <property type="entry name" value="PHAGE INTEGRASE-RELATED"/>
    <property type="match status" value="1"/>
</dbReference>
<dbReference type="SUPFAM" id="SSF56349">
    <property type="entry name" value="DNA breaking-rejoining enzymes"/>
    <property type="match status" value="1"/>
</dbReference>
<dbReference type="Gene3D" id="1.10.443.10">
    <property type="entry name" value="Intergrase catalytic core"/>
    <property type="match status" value="1"/>
</dbReference>
<comment type="caution">
    <text evidence="5">The sequence shown here is derived from an EMBL/GenBank/DDBJ whole genome shotgun (WGS) entry which is preliminary data.</text>
</comment>
<evidence type="ECO:0000313" key="5">
    <source>
        <dbReference type="EMBL" id="KYC53593.1"/>
    </source>
</evidence>
<dbReference type="PANTHER" id="PTHR30349:SF41">
    <property type="entry name" value="INTEGRASE_RECOMBINASE PROTEIN MJ0367-RELATED"/>
    <property type="match status" value="1"/>
</dbReference>
<dbReference type="PROSITE" id="PS51898">
    <property type="entry name" value="TYR_RECOMBINASE"/>
    <property type="match status" value="1"/>
</dbReference>
<keyword evidence="3" id="KW-0233">DNA recombination</keyword>
<dbReference type="CDD" id="cd00796">
    <property type="entry name" value="INT_Rci_Hp1_C"/>
    <property type="match status" value="1"/>
</dbReference>
<keyword evidence="1" id="KW-0229">DNA integration</keyword>
<accession>A0A150J8K8</accession>
<evidence type="ECO:0000256" key="1">
    <source>
        <dbReference type="ARBA" id="ARBA00022908"/>
    </source>
</evidence>
<evidence type="ECO:0000259" key="4">
    <source>
        <dbReference type="PROSITE" id="PS51898"/>
    </source>
</evidence>
<gene>
    <name evidence="5" type="ORF">AMQ74_00336</name>
</gene>
<proteinExistence type="predicted"/>
<sequence>MEELLNLDQKKEYSKNREADENYQDFYRYLRGIKNLAASTSNRMLSRMPKGWTNWNENDVNEFYFKTLDKSCSSTHKRQIHYCLKYFSEFKGYHFDNKPPRVHKKCRKNVELEDVWKLLDVVDSDKYLALILTQLYTGLRPSELLALKIEDLDIDKRIITVKNTKTYRDRIVPIHKKALTILRKYLASRDDSNPHLFYSKYKKAQLNLQIYQKALREYSEKAKIKRVTPYQIRHTFATQFIENGGDILILKNIMGHSDIKTTEGYVHENANMIKKGYDKACPEF</sequence>
<reference evidence="5 6" key="1">
    <citation type="journal article" date="2016" name="ISME J.">
        <title>Chasing the elusive Euryarchaeota class WSA2: genomes reveal a uniquely fastidious methyl-reducing methanogen.</title>
        <authorList>
            <person name="Nobu M.K."/>
            <person name="Narihiro T."/>
            <person name="Kuroda K."/>
            <person name="Mei R."/>
            <person name="Liu W.T."/>
        </authorList>
    </citation>
    <scope>NUCLEOTIDE SEQUENCE [LARGE SCALE GENOMIC DNA]</scope>
    <source>
        <strain evidence="5">U1lsi0528_Bin089</strain>
    </source>
</reference>
<dbReference type="InterPro" id="IPR013762">
    <property type="entry name" value="Integrase-like_cat_sf"/>
</dbReference>
<keyword evidence="2" id="KW-0238">DNA-binding</keyword>
<evidence type="ECO:0000313" key="6">
    <source>
        <dbReference type="Proteomes" id="UP000075578"/>
    </source>
</evidence>
<feature type="domain" description="Tyr recombinase" evidence="4">
    <location>
        <begin position="105"/>
        <end position="278"/>
    </location>
</feature>
<dbReference type="EMBL" id="LNGD01000011">
    <property type="protein sequence ID" value="KYC53593.1"/>
    <property type="molecule type" value="Genomic_DNA"/>
</dbReference>
<evidence type="ECO:0000256" key="3">
    <source>
        <dbReference type="ARBA" id="ARBA00023172"/>
    </source>
</evidence>
<dbReference type="InterPro" id="IPR050090">
    <property type="entry name" value="Tyrosine_recombinase_XerCD"/>
</dbReference>
<name>A0A150J8K8_9EURY</name>
<dbReference type="GO" id="GO:0015074">
    <property type="term" value="P:DNA integration"/>
    <property type="evidence" value="ECO:0007669"/>
    <property type="project" value="UniProtKB-KW"/>
</dbReference>
<dbReference type="Proteomes" id="UP000075578">
    <property type="component" value="Unassembled WGS sequence"/>
</dbReference>
<dbReference type="AlphaFoldDB" id="A0A150J8K8"/>
<evidence type="ECO:0000256" key="2">
    <source>
        <dbReference type="ARBA" id="ARBA00023125"/>
    </source>
</evidence>